<dbReference type="Proteomes" id="UP000018444">
    <property type="component" value="Unassembled WGS sequence"/>
</dbReference>
<organism evidence="1 2">
    <name type="scientific">Acinetobacter johnsonii ANC 3681</name>
    <dbReference type="NCBI Taxonomy" id="1217662"/>
    <lineage>
        <taxon>Bacteria</taxon>
        <taxon>Pseudomonadati</taxon>
        <taxon>Pseudomonadota</taxon>
        <taxon>Gammaproteobacteria</taxon>
        <taxon>Moraxellales</taxon>
        <taxon>Moraxellaceae</taxon>
        <taxon>Acinetobacter</taxon>
    </lineage>
</organism>
<dbReference type="HOGENOM" id="CLU_009115_0_0_6"/>
<name>N9CUD6_ACIJO</name>
<sequence length="1127" mass="133145">MKFGNVEIPATLIDSLKHNRVIVFAGAGVSMATPANLPDFVTLTRKILNLDDNEKFDNPDQKLGEGFDQGVRIHEQCIRVLNQNSPQPTQLHHDILKLFPKKPRVITTNFDLLFEKAFFNLNPDGVIKKFNAPVFPLGSNIEGVIYLHGNVTDPSSMVLSDSDFGRAYLSESWAKRLLTDAFLNYDFIFIGYSYNDTILKYLTRSLPKNRASKLYAFANIEDGNTQQVNHWTSLGIEPLIYQKENGTHLQLPEAVEKIAHFLNLGFSDYGKFICSKVVEYEQKQYEDDLNYIKYFLGSNDSYKHFYRLARPEVWLFKIKEDQSLFDILMKQEDDLFHWLRGCLETHTNELMDLLQKYPALKSNKNLLWVFFRTLDDLQDKNCYLKWFLFLESSLYQESGLWNGVISWVLKKLVSFGLVTEFTRAFSAYLKIEIKPKVRFGIERYDVDVLVKIVKENERFYEPTLEVFFDKLSEYEKYIQLWEGGNKYRFIRKQEIWEKSKRHTDLIFHLVDSVVLLISENKLNVDFLDQYMKKCINSESVLLNRLGIYLMSYHCSSSADFIYSLISLKFDWFDIEYRSEFFKFLELNYRKLSTARRVEIINKIKNNVEFGNYEKLNFFSWIYKFSPSCNLIKQEYDRLKTLIPEFNLKDKPYLSWYSSGVYRVTYSSPFTIEEIEKRNDYIWYLALLEYDFNNKFGGPNQLSYEGLWSEIENTNIQWVLEFLKFTVQIMPEHPIVKIIIRKAKAWQFDKNIHEKFIAICQQVIIRQDRSQIYAISQFLSDIHEVVYYRSDAIQYLSWVNTAKKILDLNDSHESFAPDNIDGFTESLNSVNGSLACFIIKLYELSKDDEEGQKSSEIFIKLLIDKDENGYALIRLLNFYSFIKGRNSLFAQKELLPYLFSEKKKIKLLAWKGFLSNACLEFAEFREIRKEFFNILQYALYHNDKQLIQGLTDLYVYSIYFEYHEDSVQSLRTLQRFENQDIYEQILITVRRILSEENDVDKIWSWLGEYVQDRLFQINQILTKDEISNIWYLLTDHPQIIVKLKDIVLQLPFKDEWASFLHDLSRNHAEIILGHEVLWCDVLATYLNLQGERITGLIGSEEKDLFSSLIQYDHDEVLQVVLLKKDISL</sequence>
<evidence type="ECO:0000313" key="2">
    <source>
        <dbReference type="Proteomes" id="UP000018444"/>
    </source>
</evidence>
<proteinExistence type="predicted"/>
<dbReference type="Pfam" id="PF13289">
    <property type="entry name" value="SIR2_2"/>
    <property type="match status" value="1"/>
</dbReference>
<evidence type="ECO:0000313" key="1">
    <source>
        <dbReference type="EMBL" id="ENV72020.1"/>
    </source>
</evidence>
<protein>
    <submittedName>
        <fullName evidence="1">Uncharacterized protein</fullName>
    </submittedName>
</protein>
<dbReference type="SUPFAM" id="SSF52467">
    <property type="entry name" value="DHS-like NAD/FAD-binding domain"/>
    <property type="match status" value="1"/>
</dbReference>
<dbReference type="PATRIC" id="fig|1217662.4.peg.1428"/>
<dbReference type="InterPro" id="IPR029035">
    <property type="entry name" value="DHS-like_NAD/FAD-binding_dom"/>
</dbReference>
<accession>N9CUD6</accession>
<dbReference type="AlphaFoldDB" id="N9CUD6"/>
<dbReference type="Gene3D" id="3.40.50.1220">
    <property type="entry name" value="TPP-binding domain"/>
    <property type="match status" value="1"/>
</dbReference>
<gene>
    <name evidence="1" type="ORF">F946_01476</name>
</gene>
<dbReference type="RefSeq" id="WP_004980679.1">
    <property type="nucleotide sequence ID" value="NZ_KB849705.1"/>
</dbReference>
<dbReference type="GeneID" id="56338662"/>
<comment type="caution">
    <text evidence="1">The sequence shown here is derived from an EMBL/GenBank/DDBJ whole genome shotgun (WGS) entry which is preliminary data.</text>
</comment>
<reference evidence="1 2" key="1">
    <citation type="submission" date="2013-02" db="EMBL/GenBank/DDBJ databases">
        <title>The Genome Sequence of Acinetobacter johnsonii ANC 3681.</title>
        <authorList>
            <consortium name="The Broad Institute Genome Sequencing Platform"/>
            <consortium name="The Broad Institute Genome Sequencing Center for Infectious Disease"/>
            <person name="Cerqueira G."/>
            <person name="Feldgarden M."/>
            <person name="Courvalin P."/>
            <person name="Perichon B."/>
            <person name="Grillot-Courvalin C."/>
            <person name="Clermont D."/>
            <person name="Rocha E."/>
            <person name="Yoon E.-J."/>
            <person name="Nemec A."/>
            <person name="Walker B."/>
            <person name="Young S.K."/>
            <person name="Zeng Q."/>
            <person name="Gargeya S."/>
            <person name="Fitzgerald M."/>
            <person name="Haas B."/>
            <person name="Abouelleil A."/>
            <person name="Alvarado L."/>
            <person name="Arachchi H.M."/>
            <person name="Berlin A.M."/>
            <person name="Chapman S.B."/>
            <person name="Dewar J."/>
            <person name="Goldberg J."/>
            <person name="Griggs A."/>
            <person name="Gujja S."/>
            <person name="Hansen M."/>
            <person name="Howarth C."/>
            <person name="Imamovic A."/>
            <person name="Larimer J."/>
            <person name="McCowan C."/>
            <person name="Murphy C."/>
            <person name="Neiman D."/>
            <person name="Pearson M."/>
            <person name="Priest M."/>
            <person name="Roberts A."/>
            <person name="Saif S."/>
            <person name="Shea T."/>
            <person name="Sisk P."/>
            <person name="Sykes S."/>
            <person name="Wortman J."/>
            <person name="Nusbaum C."/>
            <person name="Birren B."/>
        </authorList>
    </citation>
    <scope>NUCLEOTIDE SEQUENCE [LARGE SCALE GENOMIC DNA]</scope>
    <source>
        <strain evidence="1 2">ANC 3681</strain>
    </source>
</reference>
<dbReference type="EMBL" id="APPZ01000007">
    <property type="protein sequence ID" value="ENV72020.1"/>
    <property type="molecule type" value="Genomic_DNA"/>
</dbReference>